<comment type="caution">
    <text evidence="2">The sequence shown here is derived from an EMBL/GenBank/DDBJ whole genome shotgun (WGS) entry which is preliminary data.</text>
</comment>
<name>A0AA88DYN9_FICCA</name>
<evidence type="ECO:0000256" key="1">
    <source>
        <dbReference type="SAM" id="MobiDB-lite"/>
    </source>
</evidence>
<dbReference type="EMBL" id="BTGU01000172">
    <property type="protein sequence ID" value="GMN64226.1"/>
    <property type="molecule type" value="Genomic_DNA"/>
</dbReference>
<organism evidence="2 3">
    <name type="scientific">Ficus carica</name>
    <name type="common">Common fig</name>
    <dbReference type="NCBI Taxonomy" id="3494"/>
    <lineage>
        <taxon>Eukaryota</taxon>
        <taxon>Viridiplantae</taxon>
        <taxon>Streptophyta</taxon>
        <taxon>Embryophyta</taxon>
        <taxon>Tracheophyta</taxon>
        <taxon>Spermatophyta</taxon>
        <taxon>Magnoliopsida</taxon>
        <taxon>eudicotyledons</taxon>
        <taxon>Gunneridae</taxon>
        <taxon>Pentapetalae</taxon>
        <taxon>rosids</taxon>
        <taxon>fabids</taxon>
        <taxon>Rosales</taxon>
        <taxon>Moraceae</taxon>
        <taxon>Ficeae</taxon>
        <taxon>Ficus</taxon>
    </lineage>
</organism>
<accession>A0AA88DYN9</accession>
<proteinExistence type="predicted"/>
<protein>
    <submittedName>
        <fullName evidence="2">Uncharacterized protein</fullName>
    </submittedName>
</protein>
<gene>
    <name evidence="2" type="ORF">TIFTF001_033304</name>
</gene>
<evidence type="ECO:0000313" key="3">
    <source>
        <dbReference type="Proteomes" id="UP001187192"/>
    </source>
</evidence>
<evidence type="ECO:0000313" key="2">
    <source>
        <dbReference type="EMBL" id="GMN64226.1"/>
    </source>
</evidence>
<feature type="non-terminal residue" evidence="2">
    <location>
        <position position="1"/>
    </location>
</feature>
<dbReference type="Proteomes" id="UP001187192">
    <property type="component" value="Unassembled WGS sequence"/>
</dbReference>
<keyword evidence="3" id="KW-1185">Reference proteome</keyword>
<reference evidence="2" key="1">
    <citation type="submission" date="2023-07" db="EMBL/GenBank/DDBJ databases">
        <title>draft genome sequence of fig (Ficus carica).</title>
        <authorList>
            <person name="Takahashi T."/>
            <person name="Nishimura K."/>
        </authorList>
    </citation>
    <scope>NUCLEOTIDE SEQUENCE</scope>
</reference>
<sequence>GDGGCKPVGSGRFLAEDGDARAGGCSGRPSGGPFLVRDGNEGLQVGRI</sequence>
<dbReference type="AlphaFoldDB" id="A0AA88DYN9"/>
<feature type="region of interest" description="Disordered" evidence="1">
    <location>
        <begin position="1"/>
        <end position="48"/>
    </location>
</feature>